<evidence type="ECO:0000313" key="2">
    <source>
        <dbReference type="Proteomes" id="UP000018144"/>
    </source>
</evidence>
<evidence type="ECO:0000313" key="1">
    <source>
        <dbReference type="EMBL" id="CCX32086.1"/>
    </source>
</evidence>
<gene>
    <name evidence="1" type="ORF">PCON_12356</name>
</gene>
<keyword evidence="2" id="KW-1185">Reference proteome</keyword>
<protein>
    <submittedName>
        <fullName evidence="1">Uncharacterized protein</fullName>
    </submittedName>
</protein>
<proteinExistence type="predicted"/>
<dbReference type="Proteomes" id="UP000018144">
    <property type="component" value="Unassembled WGS sequence"/>
</dbReference>
<organism evidence="1 2">
    <name type="scientific">Pyronema omphalodes (strain CBS 100304)</name>
    <name type="common">Pyronema confluens</name>
    <dbReference type="NCBI Taxonomy" id="1076935"/>
    <lineage>
        <taxon>Eukaryota</taxon>
        <taxon>Fungi</taxon>
        <taxon>Dikarya</taxon>
        <taxon>Ascomycota</taxon>
        <taxon>Pezizomycotina</taxon>
        <taxon>Pezizomycetes</taxon>
        <taxon>Pezizales</taxon>
        <taxon>Pyronemataceae</taxon>
        <taxon>Pyronema</taxon>
    </lineage>
</organism>
<reference evidence="1 2" key="1">
    <citation type="journal article" date="2013" name="PLoS Genet.">
        <title>The genome and development-dependent transcriptomes of Pyronema confluens: a window into fungal evolution.</title>
        <authorList>
            <person name="Traeger S."/>
            <person name="Altegoer F."/>
            <person name="Freitag M."/>
            <person name="Gabaldon T."/>
            <person name="Kempken F."/>
            <person name="Kumar A."/>
            <person name="Marcet-Houben M."/>
            <person name="Poggeler S."/>
            <person name="Stajich J.E."/>
            <person name="Nowrousian M."/>
        </authorList>
    </citation>
    <scope>NUCLEOTIDE SEQUENCE [LARGE SCALE GENOMIC DNA]</scope>
    <source>
        <strain evidence="2">CBS 100304</strain>
        <tissue evidence="1">Vegetative mycelium</tissue>
    </source>
</reference>
<dbReference type="AlphaFoldDB" id="U4LUZ8"/>
<accession>U4LUZ8</accession>
<dbReference type="EMBL" id="HF935724">
    <property type="protein sequence ID" value="CCX32086.1"/>
    <property type="molecule type" value="Genomic_DNA"/>
</dbReference>
<name>U4LUZ8_PYROM</name>
<sequence length="130" mass="14461">MKDHASLNMIIRAVSGLLVMKLASSTYDAVILWRRLGIKYQNVITLRLRSIMAVMLSFSDLLEHSAKMHILRPPAVLRNAVYPGYHPTTVTAIGASWLCAGGVFLHYSIHKGRALPGYGVQTHQLFGIFQ</sequence>